<protein>
    <recommendedName>
        <fullName evidence="7">Mur ligase central domain-containing protein</fullName>
    </recommendedName>
</protein>
<proteinExistence type="inferred from homology"/>
<dbReference type="PANTHER" id="PTHR11136:SF0">
    <property type="entry name" value="DIHYDROFOLATE SYNTHETASE-RELATED"/>
    <property type="match status" value="1"/>
</dbReference>
<gene>
    <name evidence="5" type="ORF">Aph01nite_63290</name>
</gene>
<evidence type="ECO:0000313" key="6">
    <source>
        <dbReference type="Proteomes" id="UP000640052"/>
    </source>
</evidence>
<dbReference type="AlphaFoldDB" id="A0A919QF45"/>
<dbReference type="EMBL" id="BOOA01000070">
    <property type="protein sequence ID" value="GIH28019.1"/>
    <property type="molecule type" value="Genomic_DNA"/>
</dbReference>
<keyword evidence="6" id="KW-1185">Reference proteome</keyword>
<comment type="caution">
    <text evidence="5">The sequence shown here is derived from an EMBL/GenBank/DDBJ whole genome shotgun (WGS) entry which is preliminary data.</text>
</comment>
<dbReference type="GO" id="GO:0005524">
    <property type="term" value="F:ATP binding"/>
    <property type="evidence" value="ECO:0007669"/>
    <property type="project" value="UniProtKB-KW"/>
</dbReference>
<dbReference type="GO" id="GO:0005737">
    <property type="term" value="C:cytoplasm"/>
    <property type="evidence" value="ECO:0007669"/>
    <property type="project" value="TreeGrafter"/>
</dbReference>
<dbReference type="PANTHER" id="PTHR11136">
    <property type="entry name" value="FOLYLPOLYGLUTAMATE SYNTHASE-RELATED"/>
    <property type="match status" value="1"/>
</dbReference>
<dbReference type="GO" id="GO:0008841">
    <property type="term" value="F:dihydrofolate synthase activity"/>
    <property type="evidence" value="ECO:0007669"/>
    <property type="project" value="TreeGrafter"/>
</dbReference>
<keyword evidence="3" id="KW-0547">Nucleotide-binding</keyword>
<name>A0A919QF45_9ACTN</name>
<evidence type="ECO:0000256" key="1">
    <source>
        <dbReference type="ARBA" id="ARBA00008276"/>
    </source>
</evidence>
<sequence length="411" mass="43734">MSSDRAFFADWRSRPGGSRRSLDRARSLHRLIGLTGASVPVLTVVGSKGKGTAATYASAFLAATGARVVTVTSPGLRSNRERIRVDGAAISAAELEALGERISRGLQQLPGRDELPGHLAPAGLFTAAGVLHAKAAGADYLVLEAGMGGGSDEVSLFPPNVAAMTEIFAEHVGVLGDTVVEIAQEKARVISGTTAAVLSLPQQPAVQEAIQDFVSQRANLRVDVLDTRDGTLPSELLPPSYGRWNAELGCSAAARLLSLLGRELPDPGKLRQVLESVKLPGRLSRHFVPGSKTEIYMDSAISGAGVATALRMVRRNWDHIDHVLVCLPDHKDVEGAVLELAGYPVTFVRLSDPHFSFTRSLPENWAVVEEDKVTPAFLSGLGEHVLSLGTVFFSGRMLNVLNAPTERLFTA</sequence>
<dbReference type="GO" id="GO:0004326">
    <property type="term" value="F:tetrahydrofolylpolyglutamate synthase activity"/>
    <property type="evidence" value="ECO:0007669"/>
    <property type="project" value="InterPro"/>
</dbReference>
<reference evidence="5" key="1">
    <citation type="submission" date="2021-01" db="EMBL/GenBank/DDBJ databases">
        <title>Whole genome shotgun sequence of Acrocarpospora phusangensis NBRC 108782.</title>
        <authorList>
            <person name="Komaki H."/>
            <person name="Tamura T."/>
        </authorList>
    </citation>
    <scope>NUCLEOTIDE SEQUENCE</scope>
    <source>
        <strain evidence="5">NBRC 108782</strain>
    </source>
</reference>
<evidence type="ECO:0000313" key="5">
    <source>
        <dbReference type="EMBL" id="GIH28019.1"/>
    </source>
</evidence>
<keyword evidence="2" id="KW-0436">Ligase</keyword>
<dbReference type="InterPro" id="IPR036565">
    <property type="entry name" value="Mur-like_cat_sf"/>
</dbReference>
<dbReference type="SUPFAM" id="SSF53623">
    <property type="entry name" value="MurD-like peptide ligases, catalytic domain"/>
    <property type="match status" value="1"/>
</dbReference>
<dbReference type="Gene3D" id="3.40.1190.10">
    <property type="entry name" value="Mur-like, catalytic domain"/>
    <property type="match status" value="1"/>
</dbReference>
<evidence type="ECO:0000256" key="2">
    <source>
        <dbReference type="ARBA" id="ARBA00022598"/>
    </source>
</evidence>
<comment type="similarity">
    <text evidence="1">Belongs to the folylpolyglutamate synthase family.</text>
</comment>
<dbReference type="Proteomes" id="UP000640052">
    <property type="component" value="Unassembled WGS sequence"/>
</dbReference>
<dbReference type="InterPro" id="IPR001645">
    <property type="entry name" value="Folylpolyglutamate_synth"/>
</dbReference>
<evidence type="ECO:0008006" key="7">
    <source>
        <dbReference type="Google" id="ProtNLM"/>
    </source>
</evidence>
<keyword evidence="4" id="KW-0067">ATP-binding</keyword>
<organism evidence="5 6">
    <name type="scientific">Acrocarpospora phusangensis</name>
    <dbReference type="NCBI Taxonomy" id="1070424"/>
    <lineage>
        <taxon>Bacteria</taxon>
        <taxon>Bacillati</taxon>
        <taxon>Actinomycetota</taxon>
        <taxon>Actinomycetes</taxon>
        <taxon>Streptosporangiales</taxon>
        <taxon>Streptosporangiaceae</taxon>
        <taxon>Acrocarpospora</taxon>
    </lineage>
</organism>
<accession>A0A919QF45</accession>
<evidence type="ECO:0000256" key="4">
    <source>
        <dbReference type="ARBA" id="ARBA00022840"/>
    </source>
</evidence>
<evidence type="ECO:0000256" key="3">
    <source>
        <dbReference type="ARBA" id="ARBA00022741"/>
    </source>
</evidence>